<keyword evidence="10 12" id="KW-1133">Transmembrane helix</keyword>
<keyword evidence="14" id="KW-1185">Reference proteome</keyword>
<evidence type="ECO:0000313" key="14">
    <source>
        <dbReference type="Proteomes" id="UP000218890"/>
    </source>
</evidence>
<keyword evidence="6 12" id="KW-1003">Cell membrane</keyword>
<evidence type="ECO:0000256" key="5">
    <source>
        <dbReference type="ARBA" id="ARBA00022448"/>
    </source>
</evidence>
<reference evidence="13" key="1">
    <citation type="submission" date="2016-02" db="EMBL/GenBank/DDBJ databases">
        <title>Halorhodospira halochloris DSM-1059 complete genome, version 2.</title>
        <authorList>
            <person name="Tsukatani Y."/>
        </authorList>
    </citation>
    <scope>NUCLEOTIDE SEQUENCE</scope>
    <source>
        <strain evidence="13">DSM 1059</strain>
    </source>
</reference>
<keyword evidence="8 12" id="KW-0812">Transmembrane</keyword>
<evidence type="ECO:0000313" key="13">
    <source>
        <dbReference type="EMBL" id="BBE11094.1"/>
    </source>
</evidence>
<evidence type="ECO:0000256" key="6">
    <source>
        <dbReference type="ARBA" id="ARBA00022475"/>
    </source>
</evidence>
<evidence type="ECO:0000256" key="7">
    <source>
        <dbReference type="ARBA" id="ARBA00022519"/>
    </source>
</evidence>
<evidence type="ECO:0000256" key="9">
    <source>
        <dbReference type="ARBA" id="ARBA00022748"/>
    </source>
</evidence>
<keyword evidence="7 12" id="KW-0997">Cell inner membrane</keyword>
<comment type="similarity">
    <text evidence="3 12">Belongs to the CcmD/CycX/HelD family.</text>
</comment>
<evidence type="ECO:0000256" key="12">
    <source>
        <dbReference type="RuleBase" id="RU363101"/>
    </source>
</evidence>
<evidence type="ECO:0000256" key="4">
    <source>
        <dbReference type="ARBA" id="ARBA00016461"/>
    </source>
</evidence>
<feature type="transmembrane region" description="Helical" evidence="12">
    <location>
        <begin position="17"/>
        <end position="36"/>
    </location>
</feature>
<evidence type="ECO:0000256" key="1">
    <source>
        <dbReference type="ARBA" id="ARBA00002442"/>
    </source>
</evidence>
<organism evidence="13 14">
    <name type="scientific">Halorhodospira halochloris</name>
    <name type="common">Ectothiorhodospira halochloris</name>
    <dbReference type="NCBI Taxonomy" id="1052"/>
    <lineage>
        <taxon>Bacteria</taxon>
        <taxon>Pseudomonadati</taxon>
        <taxon>Pseudomonadota</taxon>
        <taxon>Gammaproteobacteria</taxon>
        <taxon>Chromatiales</taxon>
        <taxon>Ectothiorhodospiraceae</taxon>
        <taxon>Halorhodospira</taxon>
    </lineage>
</organism>
<dbReference type="GO" id="GO:0005886">
    <property type="term" value="C:plasma membrane"/>
    <property type="evidence" value="ECO:0007669"/>
    <property type="project" value="UniProtKB-SubCell"/>
</dbReference>
<protein>
    <recommendedName>
        <fullName evidence="4 12">Heme exporter protein D</fullName>
    </recommendedName>
</protein>
<gene>
    <name evidence="13" type="ORF">HH1059_15760</name>
</gene>
<dbReference type="GO" id="GO:0017004">
    <property type="term" value="P:cytochrome complex assembly"/>
    <property type="evidence" value="ECO:0007669"/>
    <property type="project" value="UniProtKB-KW"/>
</dbReference>
<evidence type="ECO:0000256" key="11">
    <source>
        <dbReference type="ARBA" id="ARBA00023136"/>
    </source>
</evidence>
<proteinExistence type="inferred from homology"/>
<keyword evidence="11 12" id="KW-0472">Membrane</keyword>
<comment type="subcellular location">
    <subcellularLocation>
        <location evidence="2 12">Cell inner membrane</location>
        <topology evidence="2 12">Single-pass membrane protein</topology>
    </subcellularLocation>
</comment>
<keyword evidence="9 12" id="KW-0201">Cytochrome c-type biogenesis</keyword>
<evidence type="ECO:0000256" key="8">
    <source>
        <dbReference type="ARBA" id="ARBA00022692"/>
    </source>
</evidence>
<evidence type="ECO:0000256" key="2">
    <source>
        <dbReference type="ARBA" id="ARBA00004377"/>
    </source>
</evidence>
<dbReference type="AlphaFoldDB" id="A0A2Z6EZY2"/>
<dbReference type="InterPro" id="IPR007078">
    <property type="entry name" value="Haem_export_protD_CcmD"/>
</dbReference>
<dbReference type="Proteomes" id="UP000218890">
    <property type="component" value="Chromosome"/>
</dbReference>
<dbReference type="EMBL" id="AP017372">
    <property type="protein sequence ID" value="BBE11094.1"/>
    <property type="molecule type" value="Genomic_DNA"/>
</dbReference>
<accession>A0A2Z6EZY2</accession>
<evidence type="ECO:0000256" key="3">
    <source>
        <dbReference type="ARBA" id="ARBA00008741"/>
    </source>
</evidence>
<name>A0A2Z6EZY2_HALHR</name>
<dbReference type="GO" id="GO:0015886">
    <property type="term" value="P:heme transport"/>
    <property type="evidence" value="ECO:0007669"/>
    <property type="project" value="InterPro"/>
</dbReference>
<keyword evidence="5 12" id="KW-0813">Transport</keyword>
<dbReference type="Pfam" id="PF04995">
    <property type="entry name" value="CcmD"/>
    <property type="match status" value="1"/>
</dbReference>
<sequence length="52" mass="6006">MWDGVGDFLAMGGHAPYVWGSFGMVAAVIIAEWLLLRRRRNRIFSRLGRRSR</sequence>
<dbReference type="RefSeq" id="WP_096409671.1">
    <property type="nucleotide sequence ID" value="NZ_AP017372.2"/>
</dbReference>
<evidence type="ECO:0000256" key="10">
    <source>
        <dbReference type="ARBA" id="ARBA00022989"/>
    </source>
</evidence>
<dbReference type="NCBIfam" id="TIGR03141">
    <property type="entry name" value="cytochro_ccmD"/>
    <property type="match status" value="1"/>
</dbReference>
<comment type="function">
    <text evidence="1 12">Required for the export of heme to the periplasm for the biogenesis of c-type cytochromes.</text>
</comment>
<dbReference type="OrthoDB" id="9815607at2"/>
<dbReference type="KEGG" id="hhk:HH1059_15760"/>